<feature type="compositionally biased region" description="Basic and acidic residues" evidence="1">
    <location>
        <begin position="1"/>
        <end position="12"/>
    </location>
</feature>
<organism evidence="2">
    <name type="scientific">uncultured Propionibacteriaceae bacterium</name>
    <dbReference type="NCBI Taxonomy" id="257457"/>
    <lineage>
        <taxon>Bacteria</taxon>
        <taxon>Bacillati</taxon>
        <taxon>Actinomycetota</taxon>
        <taxon>Actinomycetes</taxon>
        <taxon>Propionibacteriales</taxon>
        <taxon>Propionibacteriaceae</taxon>
        <taxon>environmental samples</taxon>
    </lineage>
</organism>
<dbReference type="AlphaFoldDB" id="A0A6J4MYE6"/>
<dbReference type="EMBL" id="CADCUO010000005">
    <property type="protein sequence ID" value="CAA9371127.1"/>
    <property type="molecule type" value="Genomic_DNA"/>
</dbReference>
<proteinExistence type="predicted"/>
<accession>A0A6J4MYE6</accession>
<feature type="non-terminal residue" evidence="2">
    <location>
        <position position="40"/>
    </location>
</feature>
<feature type="region of interest" description="Disordered" evidence="1">
    <location>
        <begin position="1"/>
        <end position="40"/>
    </location>
</feature>
<gene>
    <name evidence="2" type="ORF">AVDCRST_MAG75-86</name>
</gene>
<protein>
    <submittedName>
        <fullName evidence="2">Uncharacterized protein</fullName>
    </submittedName>
</protein>
<name>A0A6J4MYE6_9ACTN</name>
<evidence type="ECO:0000313" key="2">
    <source>
        <dbReference type="EMBL" id="CAA9371127.1"/>
    </source>
</evidence>
<sequence>VRPIEQPEERTGRPQRLANRTSTAPRNRACATALGPMYSI</sequence>
<feature type="non-terminal residue" evidence="2">
    <location>
        <position position="1"/>
    </location>
</feature>
<evidence type="ECO:0000256" key="1">
    <source>
        <dbReference type="SAM" id="MobiDB-lite"/>
    </source>
</evidence>
<reference evidence="2" key="1">
    <citation type="submission" date="2020-02" db="EMBL/GenBank/DDBJ databases">
        <authorList>
            <person name="Meier V. D."/>
        </authorList>
    </citation>
    <scope>NUCLEOTIDE SEQUENCE</scope>
    <source>
        <strain evidence="2">AVDCRST_MAG75</strain>
    </source>
</reference>